<dbReference type="AlphaFoldDB" id="A0A409V8U2"/>
<dbReference type="SMART" id="SM00359">
    <property type="entry name" value="PUA"/>
    <property type="match status" value="1"/>
</dbReference>
<dbReference type="InterPro" id="IPR015947">
    <property type="entry name" value="PUA-like_sf"/>
</dbReference>
<dbReference type="SUPFAM" id="SSF88697">
    <property type="entry name" value="PUA domain-like"/>
    <property type="match status" value="1"/>
</dbReference>
<accession>A0A409V8U2</accession>
<feature type="transmembrane region" description="Helical" evidence="1">
    <location>
        <begin position="59"/>
        <end position="80"/>
    </location>
</feature>
<dbReference type="InterPro" id="IPR002478">
    <property type="entry name" value="PUA"/>
</dbReference>
<dbReference type="Pfam" id="PF17833">
    <property type="entry name" value="pre-PUA_NIP7"/>
    <property type="match status" value="1"/>
</dbReference>
<evidence type="ECO:0000259" key="2">
    <source>
        <dbReference type="SMART" id="SM00359"/>
    </source>
</evidence>
<reference evidence="3 4" key="1">
    <citation type="journal article" date="2018" name="Evol. Lett.">
        <title>Horizontal gene cluster transfer increased hallucinogenic mushroom diversity.</title>
        <authorList>
            <person name="Reynolds H.T."/>
            <person name="Vijayakumar V."/>
            <person name="Gluck-Thaler E."/>
            <person name="Korotkin H.B."/>
            <person name="Matheny P.B."/>
            <person name="Slot J.C."/>
        </authorList>
    </citation>
    <scope>NUCLEOTIDE SEQUENCE [LARGE SCALE GENOMIC DNA]</scope>
    <source>
        <strain evidence="3 4">2629</strain>
    </source>
</reference>
<keyword evidence="1" id="KW-0812">Transmembrane</keyword>
<dbReference type="InterPro" id="IPR040598">
    <property type="entry name" value="NIP7_N"/>
</dbReference>
<comment type="caution">
    <text evidence="3">The sequence shown here is derived from an EMBL/GenBank/DDBJ whole genome shotgun (WGS) entry which is preliminary data.</text>
</comment>
<dbReference type="Proteomes" id="UP000284842">
    <property type="component" value="Unassembled WGS sequence"/>
</dbReference>
<dbReference type="InterPro" id="IPR005155">
    <property type="entry name" value="UPF0113_PUA"/>
</dbReference>
<proteinExistence type="predicted"/>
<dbReference type="Gene3D" id="2.30.130.10">
    <property type="entry name" value="PUA domain"/>
    <property type="match status" value="1"/>
</dbReference>
<gene>
    <name evidence="3" type="ORF">CVT24_006119</name>
</gene>
<dbReference type="SUPFAM" id="SSF88802">
    <property type="entry name" value="Pre-PUA domain"/>
    <property type="match status" value="1"/>
</dbReference>
<organism evidence="3 4">
    <name type="scientific">Panaeolus cyanescens</name>
    <dbReference type="NCBI Taxonomy" id="181874"/>
    <lineage>
        <taxon>Eukaryota</taxon>
        <taxon>Fungi</taxon>
        <taxon>Dikarya</taxon>
        <taxon>Basidiomycota</taxon>
        <taxon>Agaricomycotina</taxon>
        <taxon>Agaricomycetes</taxon>
        <taxon>Agaricomycetidae</taxon>
        <taxon>Agaricales</taxon>
        <taxon>Agaricineae</taxon>
        <taxon>Galeropsidaceae</taxon>
        <taxon>Panaeolus</taxon>
    </lineage>
</organism>
<dbReference type="InParanoid" id="A0A409V8U2"/>
<dbReference type="FunFam" id="2.30.130.10:FF:000002">
    <property type="entry name" value="60S ribosome subunit biogenesis protein NIP7 homolog"/>
    <property type="match status" value="1"/>
</dbReference>
<dbReference type="GO" id="GO:0003723">
    <property type="term" value="F:RNA binding"/>
    <property type="evidence" value="ECO:0007669"/>
    <property type="project" value="InterPro"/>
</dbReference>
<dbReference type="Pfam" id="PF16015">
    <property type="entry name" value="Promethin"/>
    <property type="match status" value="1"/>
</dbReference>
<dbReference type="Pfam" id="PF03657">
    <property type="entry name" value="UPF0113"/>
    <property type="match status" value="1"/>
</dbReference>
<sequence>MGSASGRSTPHPVAQTLNTQFDENVSFVRRYAGRVEKEIVSPAFQYGQSAFENRPLSTLLLGIFLTLSVIPILLFALAVICTTVSLISVAVGAALLASFAISLGFFSILATTLTGTIFVSLLLTLGIVGIFLLSKLLYLAWSDGPEGVHKWFYQTKQQFMHTFGYTRQKAVLQPSPDYTPQMHDSGIAFTIESNHESDDAKSSMRLGISVARPNLVSLGTCFGKFSKSGKFKLHITALDYLAQYAKYKVWIKPNGEMPFLYGNHVLKAHLGRITEDTPEHQGVVVYSMNDIPLGFGVTARSTVDTRKLDPTAILVFHQADVGEYLRDEDTLF</sequence>
<evidence type="ECO:0000256" key="1">
    <source>
        <dbReference type="SAM" id="Phobius"/>
    </source>
</evidence>
<dbReference type="InterPro" id="IPR036974">
    <property type="entry name" value="PUA_sf"/>
</dbReference>
<dbReference type="OrthoDB" id="27490at2759"/>
<feature type="domain" description="PUA" evidence="2">
    <location>
        <begin position="247"/>
        <end position="322"/>
    </location>
</feature>
<keyword evidence="4" id="KW-1185">Reference proteome</keyword>
<dbReference type="STRING" id="181874.A0A409V8U2"/>
<keyword evidence="1" id="KW-0472">Membrane</keyword>
<feature type="transmembrane region" description="Helical" evidence="1">
    <location>
        <begin position="117"/>
        <end position="141"/>
    </location>
</feature>
<dbReference type="PROSITE" id="PS50890">
    <property type="entry name" value="PUA"/>
    <property type="match status" value="1"/>
</dbReference>
<keyword evidence="1" id="KW-1133">Transmembrane helix</keyword>
<dbReference type="EMBL" id="NHTK01006134">
    <property type="protein sequence ID" value="PPQ63013.1"/>
    <property type="molecule type" value="Genomic_DNA"/>
</dbReference>
<name>A0A409V8U2_9AGAR</name>
<dbReference type="Gene3D" id="3.10.450.220">
    <property type="match status" value="1"/>
</dbReference>
<evidence type="ECO:0000313" key="3">
    <source>
        <dbReference type="EMBL" id="PPQ63013.1"/>
    </source>
</evidence>
<protein>
    <recommendedName>
        <fullName evidence="2">PUA domain-containing protein</fullName>
    </recommendedName>
</protein>
<dbReference type="CDD" id="cd21151">
    <property type="entry name" value="PUA_Nip7-like"/>
    <property type="match status" value="1"/>
</dbReference>
<feature type="transmembrane region" description="Helical" evidence="1">
    <location>
        <begin position="86"/>
        <end position="110"/>
    </location>
</feature>
<evidence type="ECO:0000313" key="4">
    <source>
        <dbReference type="Proteomes" id="UP000284842"/>
    </source>
</evidence>